<dbReference type="NCBIfam" id="TIGR00741">
    <property type="entry name" value="yfiA"/>
    <property type="match status" value="1"/>
</dbReference>
<dbReference type="Proteomes" id="UP000475249">
    <property type="component" value="Unassembled WGS sequence"/>
</dbReference>
<dbReference type="Gene3D" id="3.30.160.100">
    <property type="entry name" value="Ribosome hibernation promotion factor-like"/>
    <property type="match status" value="1"/>
</dbReference>
<comment type="caution">
    <text evidence="1">The sequence shown here is derived from an EMBL/GenBank/DDBJ whole genome shotgun (WGS) entry which is preliminary data.</text>
</comment>
<evidence type="ECO:0000313" key="1">
    <source>
        <dbReference type="EMBL" id="NAS11918.1"/>
    </source>
</evidence>
<reference evidence="1 2" key="1">
    <citation type="submission" date="2020-01" db="EMBL/GenBank/DDBJ databases">
        <title>Bacteria diversity of Porities sp.</title>
        <authorList>
            <person name="Wang G."/>
        </authorList>
    </citation>
    <scope>NUCLEOTIDE SEQUENCE [LARGE SCALE GENOMIC DNA]</scope>
    <source>
        <strain evidence="1 2">R33</strain>
    </source>
</reference>
<evidence type="ECO:0000313" key="2">
    <source>
        <dbReference type="Proteomes" id="UP000475249"/>
    </source>
</evidence>
<dbReference type="RefSeq" id="WP_161434952.1">
    <property type="nucleotide sequence ID" value="NZ_WXYO01000003.1"/>
</dbReference>
<dbReference type="InterPro" id="IPR036567">
    <property type="entry name" value="RHF-like"/>
</dbReference>
<keyword evidence="2" id="KW-1185">Reference proteome</keyword>
<proteinExistence type="predicted"/>
<name>A0A6L9EBJ2_9FLAO</name>
<gene>
    <name evidence="1" type="primary">raiA</name>
    <name evidence="1" type="ORF">GTQ38_07900</name>
</gene>
<dbReference type="EMBL" id="WXYO01000003">
    <property type="protein sequence ID" value="NAS11918.1"/>
    <property type="molecule type" value="Genomic_DNA"/>
</dbReference>
<dbReference type="Pfam" id="PF02482">
    <property type="entry name" value="Ribosomal_S30AE"/>
    <property type="match status" value="1"/>
</dbReference>
<dbReference type="InterPro" id="IPR003489">
    <property type="entry name" value="RHF/RaiA"/>
</dbReference>
<accession>A0A6L9EBJ2</accession>
<sequence>MKVSVQYIQMPTSDSFTDMVEKKLEKLAKKFPWIIQAEVTLKVEQDRSKHNKSCEIRLSLPGPRIFAKSKSDDFEKVTAEVIKELETQLRKRKAQFSVGR</sequence>
<dbReference type="SUPFAM" id="SSF69754">
    <property type="entry name" value="Ribosome binding protein Y (YfiA homologue)"/>
    <property type="match status" value="1"/>
</dbReference>
<dbReference type="AlphaFoldDB" id="A0A6L9EBJ2"/>
<protein>
    <submittedName>
        <fullName evidence="1">Ribosome-associated translation inhibitor RaiA</fullName>
    </submittedName>
</protein>
<organism evidence="1 2">
    <name type="scientific">Poritiphilus flavus</name>
    <dbReference type="NCBI Taxonomy" id="2697053"/>
    <lineage>
        <taxon>Bacteria</taxon>
        <taxon>Pseudomonadati</taxon>
        <taxon>Bacteroidota</taxon>
        <taxon>Flavobacteriia</taxon>
        <taxon>Flavobacteriales</taxon>
        <taxon>Flavobacteriaceae</taxon>
        <taxon>Poritiphilus</taxon>
    </lineage>
</organism>